<organism evidence="6 7">
    <name type="scientific">Lachnospira intestinalis</name>
    <dbReference type="NCBI Taxonomy" id="3133158"/>
    <lineage>
        <taxon>Bacteria</taxon>
        <taxon>Bacillati</taxon>
        <taxon>Bacillota</taxon>
        <taxon>Clostridia</taxon>
        <taxon>Lachnospirales</taxon>
        <taxon>Lachnospiraceae</taxon>
        <taxon>Lachnospira</taxon>
    </lineage>
</organism>
<dbReference type="InterPro" id="IPR018490">
    <property type="entry name" value="cNMP-bd_dom_sf"/>
</dbReference>
<dbReference type="PROSITE" id="PS50042">
    <property type="entry name" value="CNMP_BINDING_3"/>
    <property type="match status" value="1"/>
</dbReference>
<feature type="domain" description="Cyclic nucleotide-binding" evidence="4">
    <location>
        <begin position="19"/>
        <end position="117"/>
    </location>
</feature>
<dbReference type="EMBL" id="JBBMFS010000001">
    <property type="protein sequence ID" value="MEQ2553738.1"/>
    <property type="molecule type" value="Genomic_DNA"/>
</dbReference>
<dbReference type="InterPro" id="IPR014710">
    <property type="entry name" value="RmlC-like_jellyroll"/>
</dbReference>
<name>A0ABV1H219_9FIRM</name>
<dbReference type="InterPro" id="IPR000595">
    <property type="entry name" value="cNMP-bd_dom"/>
</dbReference>
<dbReference type="CDD" id="cd00038">
    <property type="entry name" value="CAP_ED"/>
    <property type="match status" value="1"/>
</dbReference>
<dbReference type="Pfam" id="PF00027">
    <property type="entry name" value="cNMP_binding"/>
    <property type="match status" value="1"/>
</dbReference>
<dbReference type="Pfam" id="PF13545">
    <property type="entry name" value="HTH_Crp_2"/>
    <property type="match status" value="1"/>
</dbReference>
<evidence type="ECO:0000256" key="3">
    <source>
        <dbReference type="ARBA" id="ARBA00023163"/>
    </source>
</evidence>
<evidence type="ECO:0000313" key="6">
    <source>
        <dbReference type="EMBL" id="MEQ2553738.1"/>
    </source>
</evidence>
<dbReference type="Gene3D" id="2.60.120.10">
    <property type="entry name" value="Jelly Rolls"/>
    <property type="match status" value="1"/>
</dbReference>
<evidence type="ECO:0000259" key="5">
    <source>
        <dbReference type="PROSITE" id="PS51063"/>
    </source>
</evidence>
<evidence type="ECO:0000256" key="2">
    <source>
        <dbReference type="ARBA" id="ARBA00023125"/>
    </source>
</evidence>
<keyword evidence="1" id="KW-0805">Transcription regulation</keyword>
<comment type="caution">
    <text evidence="6">The sequence shown here is derived from an EMBL/GenBank/DDBJ whole genome shotgun (WGS) entry which is preliminary data.</text>
</comment>
<dbReference type="PROSITE" id="PS51063">
    <property type="entry name" value="HTH_CRP_2"/>
    <property type="match status" value="1"/>
</dbReference>
<keyword evidence="7" id="KW-1185">Reference proteome</keyword>
<dbReference type="InterPro" id="IPR012318">
    <property type="entry name" value="HTH_CRP"/>
</dbReference>
<dbReference type="SUPFAM" id="SSF46785">
    <property type="entry name" value="Winged helix' DNA-binding domain"/>
    <property type="match status" value="1"/>
</dbReference>
<dbReference type="SUPFAM" id="SSF51206">
    <property type="entry name" value="cAMP-binding domain-like"/>
    <property type="match status" value="1"/>
</dbReference>
<sequence>MNTTDNLEQFLPILRTASIFSGMSDSEILSVLHCMGAFVSDKEKDSYLLRAGDTTSTMVLLLSGSAIVIQEDVWGHRNIMAQILPGQTFAEPFAASNGTALNISVVVTKDCSLLYLDIHRILGVCPSACEHHTHLIQNLISVLAKKLLLFNEKITHMSKRTTKEKLLSYLSAEAQRQGSLSFDIPYDRQQLADYLCVERAAMSAELSRLQKQGLLTTNKNHFILQSVPDDVNADILS</sequence>
<keyword evidence="3" id="KW-0804">Transcription</keyword>
<keyword evidence="2" id="KW-0238">DNA-binding</keyword>
<feature type="domain" description="HTH crp-type" evidence="5">
    <location>
        <begin position="160"/>
        <end position="228"/>
    </location>
</feature>
<proteinExistence type="predicted"/>
<evidence type="ECO:0000313" key="7">
    <source>
        <dbReference type="Proteomes" id="UP001546774"/>
    </source>
</evidence>
<dbReference type="Proteomes" id="UP001546774">
    <property type="component" value="Unassembled WGS sequence"/>
</dbReference>
<accession>A0ABV1H219</accession>
<protein>
    <submittedName>
        <fullName evidence="6">Crp/Fnr family transcriptional regulator</fullName>
    </submittedName>
</protein>
<dbReference type="InterPro" id="IPR036390">
    <property type="entry name" value="WH_DNA-bd_sf"/>
</dbReference>
<evidence type="ECO:0000256" key="1">
    <source>
        <dbReference type="ARBA" id="ARBA00023015"/>
    </source>
</evidence>
<evidence type="ECO:0000259" key="4">
    <source>
        <dbReference type="PROSITE" id="PS50042"/>
    </source>
</evidence>
<dbReference type="SMART" id="SM00100">
    <property type="entry name" value="cNMP"/>
    <property type="match status" value="1"/>
</dbReference>
<reference evidence="6" key="1">
    <citation type="submission" date="2024-03" db="EMBL/GenBank/DDBJ databases">
        <title>Human intestinal bacterial collection.</title>
        <authorList>
            <person name="Pauvert C."/>
            <person name="Hitch T.C.A."/>
            <person name="Clavel T."/>
        </authorList>
    </citation>
    <scope>NUCLEOTIDE SEQUENCE [LARGE SCALE GENOMIC DNA]</scope>
    <source>
        <strain evidence="6">CLA-AA-H89B</strain>
    </source>
</reference>
<gene>
    <name evidence="6" type="ORF">WMO37_01740</name>
</gene>